<accession>U4KNI3</accession>
<dbReference type="Proteomes" id="UP000032737">
    <property type="component" value="Chromosome"/>
</dbReference>
<dbReference type="RefSeq" id="WP_030004769.1">
    <property type="nucleotide sequence ID" value="NC_022549.1"/>
</dbReference>
<dbReference type="EMBL" id="FO681348">
    <property type="protein sequence ID" value="CCV65907.1"/>
    <property type="molecule type" value="Genomic_DNA"/>
</dbReference>
<feature type="transmembrane region" description="Helical" evidence="3">
    <location>
        <begin position="12"/>
        <end position="31"/>
    </location>
</feature>
<gene>
    <name evidence="4" type="ORF">BN85308860</name>
</gene>
<name>U4KNI3_9MOLU</name>
<sequence length="404" mass="47404">MIEWLKSLTPEFYVTIGGLVLLSLFSIIQLYRLNRISNKVGEQEFYMKEMIQMIDGLTYLHLTVINKSFSSNQINMISIARRNISKTIEEKTIMIAPRSKYNTNFLMDDLKPFVFSNRKSYKKFKIYVENEIGLRKAIKPKYANKYLKKEFNKEKHQMKLELKAKRFEQGTYNLAERIGLIVGLLFRPFKKMFQNMAYSTNKALKESEIRRQQKKEHDAIKYKLEETEAQLNSIRIQEDALKVNKTRETELQLLKKEKELALEKIKLIAIQEAYEQAKTDVIKRNVEEEAKSFFQENPIKFDELTEQAQLEIDKNFENNSLVSTNDVEETAFTEDDEKIEKNKDIELEKSELEDQIQKNDEKIEETDVSAINGSGKPEKRAKKSKKEKNIPSLDESTSDQLSVE</sequence>
<organism evidence="4 5">
    <name type="scientific">Acholeplasma brassicae</name>
    <dbReference type="NCBI Taxonomy" id="61635"/>
    <lineage>
        <taxon>Bacteria</taxon>
        <taxon>Bacillati</taxon>
        <taxon>Mycoplasmatota</taxon>
        <taxon>Mollicutes</taxon>
        <taxon>Acholeplasmatales</taxon>
        <taxon>Acholeplasmataceae</taxon>
        <taxon>Acholeplasma</taxon>
    </lineage>
</organism>
<keyword evidence="3" id="KW-0472">Membrane</keyword>
<keyword evidence="1" id="KW-0175">Coiled coil</keyword>
<dbReference type="KEGG" id="abra:BN85308860"/>
<evidence type="ECO:0000256" key="3">
    <source>
        <dbReference type="SAM" id="Phobius"/>
    </source>
</evidence>
<reference evidence="4 5" key="1">
    <citation type="journal article" date="2013" name="J. Mol. Microbiol. Biotechnol.">
        <title>Analysis of the Complete Genomes of Acholeplasma brassicae , A. palmae and A. laidlawii and Their Comparison to the Obligate Parasites from ' Candidatus Phytoplasma'.</title>
        <authorList>
            <person name="Kube M."/>
            <person name="Siewert C."/>
            <person name="Migdoll A.M."/>
            <person name="Duduk B."/>
            <person name="Holz S."/>
            <person name="Rabus R."/>
            <person name="Seemuller E."/>
            <person name="Mitrovic J."/>
            <person name="Muller I."/>
            <person name="Buttner C."/>
            <person name="Reinhardt R."/>
        </authorList>
    </citation>
    <scope>NUCLEOTIDE SEQUENCE [LARGE SCALE GENOMIC DNA]</scope>
    <source>
        <strain evidence="5">0502</strain>
    </source>
</reference>
<feature type="compositionally biased region" description="Basic and acidic residues" evidence="2">
    <location>
        <begin position="342"/>
        <end position="361"/>
    </location>
</feature>
<feature type="coiled-coil region" evidence="1">
    <location>
        <begin position="210"/>
        <end position="264"/>
    </location>
</feature>
<evidence type="ECO:0000313" key="4">
    <source>
        <dbReference type="EMBL" id="CCV65907.1"/>
    </source>
</evidence>
<evidence type="ECO:0000256" key="2">
    <source>
        <dbReference type="SAM" id="MobiDB-lite"/>
    </source>
</evidence>
<proteinExistence type="predicted"/>
<keyword evidence="3" id="KW-0812">Transmembrane</keyword>
<evidence type="ECO:0000256" key="1">
    <source>
        <dbReference type="SAM" id="Coils"/>
    </source>
</evidence>
<feature type="compositionally biased region" description="Polar residues" evidence="2">
    <location>
        <begin position="394"/>
        <end position="404"/>
    </location>
</feature>
<dbReference type="HOGENOM" id="CLU_680819_0_0_14"/>
<dbReference type="AlphaFoldDB" id="U4KNI3"/>
<dbReference type="STRING" id="61635.BN85308860"/>
<evidence type="ECO:0000313" key="5">
    <source>
        <dbReference type="Proteomes" id="UP000032737"/>
    </source>
</evidence>
<keyword evidence="3" id="KW-1133">Transmembrane helix</keyword>
<keyword evidence="5" id="KW-1185">Reference proteome</keyword>
<protein>
    <submittedName>
        <fullName evidence="4">Uncharacterized protein</fullName>
    </submittedName>
</protein>
<feature type="region of interest" description="Disordered" evidence="2">
    <location>
        <begin position="342"/>
        <end position="404"/>
    </location>
</feature>